<dbReference type="InterPro" id="IPR013822">
    <property type="entry name" value="Signal_recog_particl_SRP54_hlx"/>
</dbReference>
<feature type="domain" description="AAA+ ATPase" evidence="11">
    <location>
        <begin position="91"/>
        <end position="243"/>
    </location>
</feature>
<dbReference type="Gene3D" id="1.20.120.140">
    <property type="entry name" value="Signal recognition particle SRP54, nucleotide-binding domain"/>
    <property type="match status" value="1"/>
</dbReference>
<dbReference type="AlphaFoldDB" id="A0AAU8A245"/>
<accession>A0AAU8A245</accession>
<dbReference type="SMART" id="SM00963">
    <property type="entry name" value="SRP54_N"/>
    <property type="match status" value="1"/>
</dbReference>
<sequence>MFGLRKTLGSLFGLHPIDESWFEQLEETLLKADVGIATTNVLIASLRKLAKSHSIQNAEDLKGLLVQEISRLLAPLENPQNPLLLSQSNHKPEIWLIVGVNGAGKTTSIGKLCHHFQVQGKSVLLAAGDTFRAAARNQLKEWGERNQVQVLSQESGDAAAVAHDAIHAAISRQIDVLFIDTAGRLATQGNLMEELKKVKRVISKVVPDAPHQIVLVLDGNTGQNGIAQVIAFRNAIGLQGIIVTKLDGTAKGGVICALSKALETPPETGTTAFKTFVYALGKGEGLSDLEPFNAKAYAKELVE</sequence>
<organism evidence="14">
    <name type="scientific">Polynucleobacter sp. UK-FUSCHL-C3</name>
    <dbReference type="NCBI Taxonomy" id="2955208"/>
    <lineage>
        <taxon>Bacteria</taxon>
        <taxon>Pseudomonadati</taxon>
        <taxon>Pseudomonadota</taxon>
        <taxon>Betaproteobacteria</taxon>
        <taxon>Burkholderiales</taxon>
        <taxon>Burkholderiaceae</taxon>
        <taxon>Polynucleobacter</taxon>
    </lineage>
</organism>
<dbReference type="InterPro" id="IPR042101">
    <property type="entry name" value="SRP54_N_sf"/>
</dbReference>
<dbReference type="EMBL" id="CP099959">
    <property type="protein sequence ID" value="XCC57605.1"/>
    <property type="molecule type" value="Genomic_DNA"/>
</dbReference>
<evidence type="ECO:0000256" key="3">
    <source>
        <dbReference type="ARBA" id="ARBA00022475"/>
    </source>
</evidence>
<dbReference type="SMART" id="SM00382">
    <property type="entry name" value="AAA"/>
    <property type="match status" value="1"/>
</dbReference>
<dbReference type="PANTHER" id="PTHR43134:SF1">
    <property type="entry name" value="SIGNAL RECOGNITION PARTICLE RECEPTOR SUBUNIT ALPHA"/>
    <property type="match status" value="1"/>
</dbReference>
<dbReference type="GO" id="GO:0005047">
    <property type="term" value="F:signal recognition particle binding"/>
    <property type="evidence" value="ECO:0007669"/>
    <property type="project" value="TreeGrafter"/>
</dbReference>
<name>A0AAU8A245_9BURK</name>
<dbReference type="FunFam" id="3.40.50.300:FF:000053">
    <property type="entry name" value="Signal recognition particle receptor FtsY"/>
    <property type="match status" value="1"/>
</dbReference>
<evidence type="ECO:0000256" key="10">
    <source>
        <dbReference type="ARBA" id="ARBA00048027"/>
    </source>
</evidence>
<dbReference type="SUPFAM" id="SSF47364">
    <property type="entry name" value="Domain of the SRP/SRP receptor G-proteins"/>
    <property type="match status" value="1"/>
</dbReference>
<evidence type="ECO:0000256" key="1">
    <source>
        <dbReference type="ARBA" id="ARBA00004413"/>
    </source>
</evidence>
<gene>
    <name evidence="14" type="primary">ftsY</name>
    <name evidence="14" type="ORF">NKE59_08980</name>
</gene>
<keyword evidence="8" id="KW-0472">Membrane</keyword>
<comment type="similarity">
    <text evidence="2">Belongs to the GTP-binding SRP family.</text>
</comment>
<evidence type="ECO:0000256" key="9">
    <source>
        <dbReference type="ARBA" id="ARBA00023170"/>
    </source>
</evidence>
<dbReference type="NCBIfam" id="TIGR00064">
    <property type="entry name" value="ftsY"/>
    <property type="match status" value="1"/>
</dbReference>
<dbReference type="SUPFAM" id="SSF52540">
    <property type="entry name" value="P-loop containing nucleoside triphosphate hydrolases"/>
    <property type="match status" value="1"/>
</dbReference>
<keyword evidence="9" id="KW-0675">Receptor</keyword>
<dbReference type="GO" id="GO:0005737">
    <property type="term" value="C:cytoplasm"/>
    <property type="evidence" value="ECO:0007669"/>
    <property type="project" value="UniProtKB-ARBA"/>
</dbReference>
<evidence type="ECO:0000259" key="11">
    <source>
        <dbReference type="SMART" id="SM00382"/>
    </source>
</evidence>
<dbReference type="GO" id="GO:0005886">
    <property type="term" value="C:plasma membrane"/>
    <property type="evidence" value="ECO:0007669"/>
    <property type="project" value="UniProtKB-SubCell"/>
</dbReference>
<dbReference type="GO" id="GO:0003924">
    <property type="term" value="F:GTPase activity"/>
    <property type="evidence" value="ECO:0007669"/>
    <property type="project" value="TreeGrafter"/>
</dbReference>
<dbReference type="Pfam" id="PF02881">
    <property type="entry name" value="SRP54_N"/>
    <property type="match status" value="1"/>
</dbReference>
<keyword evidence="6" id="KW-0378">Hydrolase</keyword>
<evidence type="ECO:0000256" key="7">
    <source>
        <dbReference type="ARBA" id="ARBA00023134"/>
    </source>
</evidence>
<dbReference type="InterPro" id="IPR004390">
    <property type="entry name" value="SR_rcpt_FtsY"/>
</dbReference>
<feature type="domain" description="SRP54-type proteins GTP-binding" evidence="12">
    <location>
        <begin position="92"/>
        <end position="303"/>
    </location>
</feature>
<keyword evidence="7" id="KW-0342">GTP-binding</keyword>
<evidence type="ECO:0000259" key="12">
    <source>
        <dbReference type="SMART" id="SM00962"/>
    </source>
</evidence>
<dbReference type="RefSeq" id="WP_353438657.1">
    <property type="nucleotide sequence ID" value="NZ_CP099959.1"/>
</dbReference>
<evidence type="ECO:0000256" key="4">
    <source>
        <dbReference type="ARBA" id="ARBA00022490"/>
    </source>
</evidence>
<dbReference type="Gene3D" id="3.40.50.300">
    <property type="entry name" value="P-loop containing nucleotide triphosphate hydrolases"/>
    <property type="match status" value="1"/>
</dbReference>
<reference evidence="14" key="1">
    <citation type="submission" date="2022-06" db="EMBL/GenBank/DDBJ databases">
        <title>New Polynucleobacter species.</title>
        <authorList>
            <person name="Hahn M.W."/>
        </authorList>
    </citation>
    <scope>NUCLEOTIDE SEQUENCE</scope>
    <source>
        <strain evidence="14">UK-FUSCHL-C3</strain>
    </source>
</reference>
<dbReference type="GO" id="GO:0005525">
    <property type="term" value="F:GTP binding"/>
    <property type="evidence" value="ECO:0007669"/>
    <property type="project" value="UniProtKB-KW"/>
</dbReference>
<dbReference type="GO" id="GO:0006614">
    <property type="term" value="P:SRP-dependent cotranslational protein targeting to membrane"/>
    <property type="evidence" value="ECO:0007669"/>
    <property type="project" value="InterPro"/>
</dbReference>
<evidence type="ECO:0000256" key="8">
    <source>
        <dbReference type="ARBA" id="ARBA00023136"/>
    </source>
</evidence>
<comment type="catalytic activity">
    <reaction evidence="10">
        <text>GTP + H2O = GDP + phosphate + H(+)</text>
        <dbReference type="Rhea" id="RHEA:19669"/>
        <dbReference type="ChEBI" id="CHEBI:15377"/>
        <dbReference type="ChEBI" id="CHEBI:15378"/>
        <dbReference type="ChEBI" id="CHEBI:37565"/>
        <dbReference type="ChEBI" id="CHEBI:43474"/>
        <dbReference type="ChEBI" id="CHEBI:58189"/>
        <dbReference type="EC" id="3.6.5.4"/>
    </reaction>
</comment>
<evidence type="ECO:0000256" key="6">
    <source>
        <dbReference type="ARBA" id="ARBA00022801"/>
    </source>
</evidence>
<evidence type="ECO:0000313" key="14">
    <source>
        <dbReference type="EMBL" id="XCC57605.1"/>
    </source>
</evidence>
<dbReference type="InterPro" id="IPR036225">
    <property type="entry name" value="SRP/SRP_N"/>
</dbReference>
<dbReference type="Pfam" id="PF00448">
    <property type="entry name" value="SRP54"/>
    <property type="match status" value="1"/>
</dbReference>
<keyword evidence="4" id="KW-0963">Cytoplasm</keyword>
<comment type="subcellular location">
    <subcellularLocation>
        <location evidence="1">Cell membrane</location>
        <topology evidence="1">Peripheral membrane protein</topology>
        <orientation evidence="1">Cytoplasmic side</orientation>
    </subcellularLocation>
</comment>
<feature type="domain" description="Signal recognition particle SRP54 helical bundle" evidence="13">
    <location>
        <begin position="1"/>
        <end position="73"/>
    </location>
</feature>
<dbReference type="InterPro" id="IPR000897">
    <property type="entry name" value="SRP54_GTPase_dom"/>
</dbReference>
<evidence type="ECO:0000256" key="5">
    <source>
        <dbReference type="ARBA" id="ARBA00022741"/>
    </source>
</evidence>
<protein>
    <submittedName>
        <fullName evidence="14">Signal recognition particle-docking protein FtsY</fullName>
    </submittedName>
</protein>
<proteinExistence type="inferred from homology"/>
<evidence type="ECO:0000259" key="13">
    <source>
        <dbReference type="SMART" id="SM00963"/>
    </source>
</evidence>
<keyword evidence="3" id="KW-1003">Cell membrane</keyword>
<dbReference type="PANTHER" id="PTHR43134">
    <property type="entry name" value="SIGNAL RECOGNITION PARTICLE RECEPTOR SUBUNIT ALPHA"/>
    <property type="match status" value="1"/>
</dbReference>
<dbReference type="InterPro" id="IPR003593">
    <property type="entry name" value="AAA+_ATPase"/>
</dbReference>
<evidence type="ECO:0000256" key="2">
    <source>
        <dbReference type="ARBA" id="ARBA00008531"/>
    </source>
</evidence>
<dbReference type="InterPro" id="IPR027417">
    <property type="entry name" value="P-loop_NTPase"/>
</dbReference>
<dbReference type="SMART" id="SM00962">
    <property type="entry name" value="SRP54"/>
    <property type="match status" value="1"/>
</dbReference>
<keyword evidence="5" id="KW-0547">Nucleotide-binding</keyword>